<organism evidence="1 2">
    <name type="scientific">Saccharibacillus brassicae</name>
    <dbReference type="NCBI Taxonomy" id="2583377"/>
    <lineage>
        <taxon>Bacteria</taxon>
        <taxon>Bacillati</taxon>
        <taxon>Bacillota</taxon>
        <taxon>Bacilli</taxon>
        <taxon>Bacillales</taxon>
        <taxon>Paenibacillaceae</taxon>
        <taxon>Saccharibacillus</taxon>
    </lineage>
</organism>
<dbReference type="KEGG" id="saca:FFV09_22930"/>
<dbReference type="OrthoDB" id="2634207at2"/>
<name>A0A4Y6V592_SACBS</name>
<sequence length="100" mass="11434">MPKNNNLEKQLKAFGKKVAATSGPVSMGVLFNDDFISRKTDFENSESFFQAVPVNLDSEEEYAKFDESELDTFIAEHSKFNSWKEFMQSAATEQVIKRLK</sequence>
<dbReference type="RefSeq" id="WP_141450002.1">
    <property type="nucleotide sequence ID" value="NZ_CP041217.1"/>
</dbReference>
<dbReference type="EMBL" id="CP041217">
    <property type="protein sequence ID" value="QDH23465.1"/>
    <property type="molecule type" value="Genomic_DNA"/>
</dbReference>
<protein>
    <submittedName>
        <fullName evidence="1">Uncharacterized protein</fullName>
    </submittedName>
</protein>
<gene>
    <name evidence="1" type="ORF">FFV09_22930</name>
</gene>
<reference evidence="1 2" key="1">
    <citation type="submission" date="2019-06" db="EMBL/GenBank/DDBJ databases">
        <title>Saccharibacillus brassicae sp. nov., an endophytic bacterium isolated from Chinese cabbage seeds (Brassica pekinensis).</title>
        <authorList>
            <person name="Jiang L."/>
            <person name="Lee J."/>
            <person name="Kim S.W."/>
        </authorList>
    </citation>
    <scope>NUCLEOTIDE SEQUENCE [LARGE SCALE GENOMIC DNA]</scope>
    <source>
        <strain evidence="2">KCTC 43072 / ATSA2</strain>
    </source>
</reference>
<evidence type="ECO:0000313" key="1">
    <source>
        <dbReference type="EMBL" id="QDH23465.1"/>
    </source>
</evidence>
<keyword evidence="2" id="KW-1185">Reference proteome</keyword>
<dbReference type="Proteomes" id="UP000316968">
    <property type="component" value="Chromosome"/>
</dbReference>
<proteinExistence type="predicted"/>
<accession>A0A4Y6V592</accession>
<evidence type="ECO:0000313" key="2">
    <source>
        <dbReference type="Proteomes" id="UP000316968"/>
    </source>
</evidence>
<dbReference type="AlphaFoldDB" id="A0A4Y6V592"/>